<evidence type="ECO:0000256" key="4">
    <source>
        <dbReference type="ARBA" id="ARBA00022989"/>
    </source>
</evidence>
<dbReference type="InterPro" id="IPR017039">
    <property type="entry name" value="Virul_fac_BrkB"/>
</dbReference>
<comment type="caution">
    <text evidence="7">The sequence shown here is derived from an EMBL/GenBank/DDBJ whole genome shotgun (WGS) entry which is preliminary data.</text>
</comment>
<dbReference type="EMBL" id="JAEANY010000001">
    <property type="protein sequence ID" value="MBH5321392.1"/>
    <property type="molecule type" value="Genomic_DNA"/>
</dbReference>
<evidence type="ECO:0000313" key="7">
    <source>
        <dbReference type="EMBL" id="MBH5321392.1"/>
    </source>
</evidence>
<dbReference type="Proteomes" id="UP000602442">
    <property type="component" value="Unassembled WGS sequence"/>
</dbReference>
<comment type="subcellular location">
    <subcellularLocation>
        <location evidence="1">Cell membrane</location>
        <topology evidence="1">Multi-pass membrane protein</topology>
    </subcellularLocation>
</comment>
<evidence type="ECO:0000256" key="1">
    <source>
        <dbReference type="ARBA" id="ARBA00004651"/>
    </source>
</evidence>
<keyword evidence="8" id="KW-1185">Reference proteome</keyword>
<evidence type="ECO:0000256" key="2">
    <source>
        <dbReference type="ARBA" id="ARBA00022475"/>
    </source>
</evidence>
<reference evidence="7 8" key="1">
    <citation type="submission" date="2020-11" db="EMBL/GenBank/DDBJ databases">
        <title>Erythrobacter sediminis sp. nov., a marine bacterium from a tidal flat of Garorim Bay.</title>
        <authorList>
            <person name="Kim D."/>
            <person name="Yoo Y."/>
            <person name="Kim J.-J."/>
        </authorList>
    </citation>
    <scope>NUCLEOTIDE SEQUENCE [LARGE SCALE GENOMIC DNA]</scope>
    <source>
        <strain evidence="7 8">JGD-13</strain>
    </source>
</reference>
<dbReference type="PANTHER" id="PTHR30213">
    <property type="entry name" value="INNER MEMBRANE PROTEIN YHJD"/>
    <property type="match status" value="1"/>
</dbReference>
<feature type="transmembrane region" description="Helical" evidence="6">
    <location>
        <begin position="174"/>
        <end position="194"/>
    </location>
</feature>
<keyword evidence="2" id="KW-1003">Cell membrane</keyword>
<feature type="transmembrane region" description="Helical" evidence="6">
    <location>
        <begin position="206"/>
        <end position="229"/>
    </location>
</feature>
<dbReference type="PANTHER" id="PTHR30213:SF0">
    <property type="entry name" value="UPF0761 MEMBRANE PROTEIN YIHY"/>
    <property type="match status" value="1"/>
</dbReference>
<keyword evidence="3 6" id="KW-0812">Transmembrane</keyword>
<evidence type="ECO:0000256" key="6">
    <source>
        <dbReference type="SAM" id="Phobius"/>
    </source>
</evidence>
<feature type="transmembrane region" description="Helical" evidence="6">
    <location>
        <begin position="131"/>
        <end position="154"/>
    </location>
</feature>
<proteinExistence type="predicted"/>
<gene>
    <name evidence="7" type="ORF">I5L03_02185</name>
</gene>
<keyword evidence="5 6" id="KW-0472">Membrane</keyword>
<dbReference type="PIRSF" id="PIRSF035875">
    <property type="entry name" value="RNase_BN"/>
    <property type="match status" value="1"/>
</dbReference>
<name>A0ABS0N096_9SPHN</name>
<feature type="transmembrane region" description="Helical" evidence="6">
    <location>
        <begin position="92"/>
        <end position="119"/>
    </location>
</feature>
<keyword evidence="4 6" id="KW-1133">Transmembrane helix</keyword>
<evidence type="ECO:0000256" key="5">
    <source>
        <dbReference type="ARBA" id="ARBA00023136"/>
    </source>
</evidence>
<feature type="transmembrane region" description="Helical" evidence="6">
    <location>
        <begin position="21"/>
        <end position="48"/>
    </location>
</feature>
<evidence type="ECO:0000256" key="3">
    <source>
        <dbReference type="ARBA" id="ARBA00022692"/>
    </source>
</evidence>
<dbReference type="NCBIfam" id="TIGR00765">
    <property type="entry name" value="yihY_not_rbn"/>
    <property type="match status" value="1"/>
</dbReference>
<dbReference type="Pfam" id="PF03631">
    <property type="entry name" value="Virul_fac_BrkB"/>
    <property type="match status" value="1"/>
</dbReference>
<protein>
    <submittedName>
        <fullName evidence="7">YihY/virulence factor BrkB family protein</fullName>
    </submittedName>
</protein>
<organism evidence="7 8">
    <name type="scientific">Aurantiacibacter sediminis</name>
    <dbReference type="NCBI Taxonomy" id="2793064"/>
    <lineage>
        <taxon>Bacteria</taxon>
        <taxon>Pseudomonadati</taxon>
        <taxon>Pseudomonadota</taxon>
        <taxon>Alphaproteobacteria</taxon>
        <taxon>Sphingomonadales</taxon>
        <taxon>Erythrobacteraceae</taxon>
        <taxon>Aurantiacibacter</taxon>
    </lineage>
</organism>
<feature type="transmembrane region" description="Helical" evidence="6">
    <location>
        <begin position="241"/>
        <end position="261"/>
    </location>
</feature>
<evidence type="ECO:0000313" key="8">
    <source>
        <dbReference type="Proteomes" id="UP000602442"/>
    </source>
</evidence>
<sequence>MGFIDRLKRAWSQASDHNTSILAAGVAFYAFLALVPLLGSVILTYGLLADPATVADHLNSIASELPESAAELIGTQLESIVETSGGAKGLGLLVSLAITLIGVRSAANTLITAIATAFVDHGNRSFIRSNLLAIVLTVGAILGGGLIAAALAVSSTVIAQLPDLSGAAKAFGQLLTYSIVGIGTAAGAGLLYRIAPPSVSPSWKRVLPGALLAGFGILVLTAAFGFYVANFGSYNATYGSLGAVVVLLTWLYLSAYILLFGGEVAATEPA</sequence>
<accession>A0ABS0N096</accession>